<comment type="caution">
    <text evidence="2">The sequence shown here is derived from an EMBL/GenBank/DDBJ whole genome shotgun (WGS) entry which is preliminary data.</text>
</comment>
<dbReference type="PANTHER" id="PTHR47691:SF3">
    <property type="entry name" value="HTH-TYPE TRANSCRIPTIONAL REGULATOR RV0890C-RELATED"/>
    <property type="match status" value="1"/>
</dbReference>
<accession>A0ABN0UBQ4</accession>
<reference evidence="2 3" key="1">
    <citation type="journal article" date="2019" name="Int. J. Syst. Evol. Microbiol.">
        <title>The Global Catalogue of Microorganisms (GCM) 10K type strain sequencing project: providing services to taxonomists for standard genome sequencing and annotation.</title>
        <authorList>
            <consortium name="The Broad Institute Genomics Platform"/>
            <consortium name="The Broad Institute Genome Sequencing Center for Infectious Disease"/>
            <person name="Wu L."/>
            <person name="Ma J."/>
        </authorList>
    </citation>
    <scope>NUCLEOTIDE SEQUENCE [LARGE SCALE GENOMIC DNA]</scope>
    <source>
        <strain evidence="2 3">JCM 3380</strain>
    </source>
</reference>
<dbReference type="PRINTS" id="PR00364">
    <property type="entry name" value="DISEASERSIST"/>
</dbReference>
<dbReference type="Gene3D" id="3.40.50.300">
    <property type="entry name" value="P-loop containing nucleotide triphosphate hydrolases"/>
    <property type="match status" value="1"/>
</dbReference>
<dbReference type="InterPro" id="IPR002182">
    <property type="entry name" value="NB-ARC"/>
</dbReference>
<sequence>MSDVDPVGARTRAEFMLLLRRRREVAGLSYRQLERRARQDGGTLPPSTVATMLRRSTLPGPELIATFVRACGADGGEVAAWLSTRARIASAGTSGGVTEPPEPGVVVPRQLPPGVPGLVGRRSALAELDAADSGLVVVTGGPGVGKTALAVHWAHRARNRFPDGQLHVDLRDCPSTGAALANLLVGLGVQAGAVPADDRQAAALFRSVVADRRVLLLLDGATSAEQVRPLRPGAAGSCTVVTSRDRLVGLAVHDSARVVEVPPLDREHAVRLLAQALGERRVAAELSAACRLAALCDRLPLALRLAATAVDHTSATPIADLVAELLVDPFGALAVHADLRLDAAFDLSYRALDPVCRRVFRLLGTLPGAVDTAVVASAADLPLSEARGVLRRLVDGHLVVRGEADSHTVRGLLREYARGLGAPARHETAAA</sequence>
<gene>
    <name evidence="2" type="ORF">GCM10010492_50800</name>
</gene>
<dbReference type="Pfam" id="PF13560">
    <property type="entry name" value="HTH_31"/>
    <property type="match status" value="1"/>
</dbReference>
<evidence type="ECO:0000259" key="1">
    <source>
        <dbReference type="Pfam" id="PF00931"/>
    </source>
</evidence>
<dbReference type="SUPFAM" id="SSF52540">
    <property type="entry name" value="P-loop containing nucleoside triphosphate hydrolases"/>
    <property type="match status" value="1"/>
</dbReference>
<protein>
    <recommendedName>
        <fullName evidence="1">NB-ARC domain-containing protein</fullName>
    </recommendedName>
</protein>
<name>A0ABN0UBQ4_9PSEU</name>
<dbReference type="RefSeq" id="WP_343936382.1">
    <property type="nucleotide sequence ID" value="NZ_BAAABU010000013.1"/>
</dbReference>
<dbReference type="EMBL" id="BAAABU010000013">
    <property type="protein sequence ID" value="GAA0245277.1"/>
    <property type="molecule type" value="Genomic_DNA"/>
</dbReference>
<evidence type="ECO:0000313" key="3">
    <source>
        <dbReference type="Proteomes" id="UP001500416"/>
    </source>
</evidence>
<dbReference type="Pfam" id="PF00931">
    <property type="entry name" value="NB-ARC"/>
    <property type="match status" value="1"/>
</dbReference>
<dbReference type="InterPro" id="IPR027417">
    <property type="entry name" value="P-loop_NTPase"/>
</dbReference>
<evidence type="ECO:0000313" key="2">
    <source>
        <dbReference type="EMBL" id="GAA0245277.1"/>
    </source>
</evidence>
<feature type="domain" description="NB-ARC" evidence="1">
    <location>
        <begin position="128"/>
        <end position="279"/>
    </location>
</feature>
<dbReference type="PANTHER" id="PTHR47691">
    <property type="entry name" value="REGULATOR-RELATED"/>
    <property type="match status" value="1"/>
</dbReference>
<organism evidence="2 3">
    <name type="scientific">Saccharothrix mutabilis subsp. mutabilis</name>
    <dbReference type="NCBI Taxonomy" id="66855"/>
    <lineage>
        <taxon>Bacteria</taxon>
        <taxon>Bacillati</taxon>
        <taxon>Actinomycetota</taxon>
        <taxon>Actinomycetes</taxon>
        <taxon>Pseudonocardiales</taxon>
        <taxon>Pseudonocardiaceae</taxon>
        <taxon>Saccharothrix</taxon>
    </lineage>
</organism>
<dbReference type="Proteomes" id="UP001500416">
    <property type="component" value="Unassembled WGS sequence"/>
</dbReference>
<keyword evidence="3" id="KW-1185">Reference proteome</keyword>
<proteinExistence type="predicted"/>